<organism evidence="1 2">
    <name type="scientific">Actinomyces israelii</name>
    <dbReference type="NCBI Taxonomy" id="1659"/>
    <lineage>
        <taxon>Bacteria</taxon>
        <taxon>Bacillati</taxon>
        <taxon>Actinomycetota</taxon>
        <taxon>Actinomycetes</taxon>
        <taxon>Actinomycetales</taxon>
        <taxon>Actinomycetaceae</taxon>
        <taxon>Actinomyces</taxon>
    </lineage>
</organism>
<proteinExistence type="predicted"/>
<accession>A0ABT4IBY2</accession>
<dbReference type="RefSeq" id="WP_052375173.1">
    <property type="nucleotide sequence ID" value="NZ_CAJPNG010000082.1"/>
</dbReference>
<gene>
    <name evidence="1" type="ORF">OHJ16_14585</name>
</gene>
<dbReference type="Proteomes" id="UP001072034">
    <property type="component" value="Unassembled WGS sequence"/>
</dbReference>
<dbReference type="InterPro" id="IPR022291">
    <property type="entry name" value="Bacteriocin_synth_cyclodeHase"/>
</dbReference>
<comment type="caution">
    <text evidence="1">The sequence shown here is derived from an EMBL/GenBank/DDBJ whole genome shotgun (WGS) entry which is preliminary data.</text>
</comment>
<dbReference type="EMBL" id="JAPTMY010000045">
    <property type="protein sequence ID" value="MCZ0859267.1"/>
    <property type="molecule type" value="Genomic_DNA"/>
</dbReference>
<reference evidence="1" key="1">
    <citation type="submission" date="2022-10" db="EMBL/GenBank/DDBJ databases">
        <title>Genome sequence of Actinomyces israelii ATCC 10048.</title>
        <authorList>
            <person name="Watt R.M."/>
            <person name="Tong W.M."/>
        </authorList>
    </citation>
    <scope>NUCLEOTIDE SEQUENCE</scope>
    <source>
        <strain evidence="1">ATCC 10048</strain>
    </source>
</reference>
<evidence type="ECO:0000313" key="2">
    <source>
        <dbReference type="Proteomes" id="UP001072034"/>
    </source>
</evidence>
<keyword evidence="2" id="KW-1185">Reference proteome</keyword>
<protein>
    <submittedName>
        <fullName evidence="1">TOMM leader peptide-binding protein</fullName>
    </submittedName>
</protein>
<dbReference type="Gene3D" id="3.40.50.720">
    <property type="entry name" value="NAD(P)-binding Rossmann-like Domain"/>
    <property type="match status" value="1"/>
</dbReference>
<dbReference type="NCBIfam" id="TIGR03882">
    <property type="entry name" value="cyclo_dehyd_2"/>
    <property type="match status" value="1"/>
</dbReference>
<sequence length="220" mass="23110">MSTSTASTAAQRPVTAYLPQGRFGHAVVERLAGPQDAVLPVDHGLVYASVPYADRLVMVADADRTALREALDEVSFTRSVPSLGLELTPTELRCGPLVVPGRTACYSCCARRRRQHGYRPLPDDVEPLPQGYARHHVVIAAGLVALALSTLAAPAAGAGSGGADNDSELGGQVWTVDLVSGLTSLARTVATDRCRTCSGRYAARRDGVPALAALLPERVI</sequence>
<evidence type="ECO:0000313" key="1">
    <source>
        <dbReference type="EMBL" id="MCZ0859267.1"/>
    </source>
</evidence>
<name>A0ABT4IBY2_9ACTO</name>